<evidence type="ECO:0000313" key="3">
    <source>
        <dbReference type="Proteomes" id="UP000192936"/>
    </source>
</evidence>
<sequence length="155" mass="17411">MVEHADIYRAPGPTDPQAKPFDAARALDELCQAHERLDTLHYAILHWIHWCRIPDLSPLQVAILYILSRGPQQPSRLGMALFHRDRPLAYSLKPLLSRGLIEERPHRHDGRAKLLHVTPAGLAVLRRFGVRDEAMTALARIPGALDRPAFKDAGA</sequence>
<protein>
    <submittedName>
        <fullName evidence="2">Winged helix DNA-binding domain-containing protein</fullName>
    </submittedName>
</protein>
<dbReference type="InterPro" id="IPR036388">
    <property type="entry name" value="WH-like_DNA-bd_sf"/>
</dbReference>
<keyword evidence="2" id="KW-0238">DNA-binding</keyword>
<gene>
    <name evidence="2" type="ORF">SAMN02982917_6476</name>
</gene>
<dbReference type="AlphaFoldDB" id="A0A1X7HL35"/>
<dbReference type="RefSeq" id="WP_085091315.1">
    <property type="nucleotide sequence ID" value="NZ_FXAK01000009.1"/>
</dbReference>
<dbReference type="GO" id="GO:0003700">
    <property type="term" value="F:DNA-binding transcription factor activity"/>
    <property type="evidence" value="ECO:0007669"/>
    <property type="project" value="InterPro"/>
</dbReference>
<dbReference type="InterPro" id="IPR036390">
    <property type="entry name" value="WH_DNA-bd_sf"/>
</dbReference>
<evidence type="ECO:0000259" key="1">
    <source>
        <dbReference type="Pfam" id="PF13463"/>
    </source>
</evidence>
<accession>A0A1X7HL35</accession>
<organism evidence="2 3">
    <name type="scientific">Azospirillum oryzae</name>
    <dbReference type="NCBI Taxonomy" id="286727"/>
    <lineage>
        <taxon>Bacteria</taxon>
        <taxon>Pseudomonadati</taxon>
        <taxon>Pseudomonadota</taxon>
        <taxon>Alphaproteobacteria</taxon>
        <taxon>Rhodospirillales</taxon>
        <taxon>Azospirillaceae</taxon>
        <taxon>Azospirillum</taxon>
    </lineage>
</organism>
<dbReference type="InterPro" id="IPR000835">
    <property type="entry name" value="HTH_MarR-typ"/>
</dbReference>
<dbReference type="Gene3D" id="1.10.10.10">
    <property type="entry name" value="Winged helix-like DNA-binding domain superfamily/Winged helix DNA-binding domain"/>
    <property type="match status" value="1"/>
</dbReference>
<dbReference type="SUPFAM" id="SSF46785">
    <property type="entry name" value="Winged helix' DNA-binding domain"/>
    <property type="match status" value="1"/>
</dbReference>
<name>A0A1X7HL35_9PROT</name>
<dbReference type="OrthoDB" id="961069at2"/>
<evidence type="ECO:0000313" key="2">
    <source>
        <dbReference type="EMBL" id="SMF88652.1"/>
    </source>
</evidence>
<dbReference type="Proteomes" id="UP000192936">
    <property type="component" value="Unassembled WGS sequence"/>
</dbReference>
<proteinExistence type="predicted"/>
<dbReference type="Pfam" id="PF13463">
    <property type="entry name" value="HTH_27"/>
    <property type="match status" value="1"/>
</dbReference>
<dbReference type="GO" id="GO:0003677">
    <property type="term" value="F:DNA binding"/>
    <property type="evidence" value="ECO:0007669"/>
    <property type="project" value="UniProtKB-KW"/>
</dbReference>
<dbReference type="EMBL" id="FXAK01000009">
    <property type="protein sequence ID" value="SMF88652.1"/>
    <property type="molecule type" value="Genomic_DNA"/>
</dbReference>
<feature type="domain" description="HTH marR-type" evidence="1">
    <location>
        <begin position="56"/>
        <end position="121"/>
    </location>
</feature>
<reference evidence="2 3" key="1">
    <citation type="submission" date="2017-04" db="EMBL/GenBank/DDBJ databases">
        <authorList>
            <person name="Afonso C.L."/>
            <person name="Miller P.J."/>
            <person name="Scott M.A."/>
            <person name="Spackman E."/>
            <person name="Goraichik I."/>
            <person name="Dimitrov K.M."/>
            <person name="Suarez D.L."/>
            <person name="Swayne D.E."/>
        </authorList>
    </citation>
    <scope>NUCLEOTIDE SEQUENCE [LARGE SCALE GENOMIC DNA]</scope>
    <source>
        <strain evidence="2 3">A2P</strain>
    </source>
</reference>